<proteinExistence type="predicted"/>
<evidence type="ECO:0000256" key="1">
    <source>
        <dbReference type="SAM" id="MobiDB-lite"/>
    </source>
</evidence>
<gene>
    <name evidence="2" type="ORF">UFOVP371_42</name>
</gene>
<evidence type="ECO:0000313" key="2">
    <source>
        <dbReference type="EMBL" id="CAB5222928.1"/>
    </source>
</evidence>
<sequence length="115" mass="12838">MRRVSVGNVLTANTKTTVYTVPSNYTAQWDLLYVTNHTGTNKTVSVWWYDRSKNLEVTIIDAYPISAREFLKFDGNAYVILEDGDEIRITTETGSTMSSVNSFDLNPANSTSSLS</sequence>
<name>A0A6J7X1F6_9CAUD</name>
<dbReference type="EMBL" id="LR798312">
    <property type="protein sequence ID" value="CAB5222928.1"/>
    <property type="molecule type" value="Genomic_DNA"/>
</dbReference>
<accession>A0A6J7X1F6</accession>
<organism evidence="2">
    <name type="scientific">uncultured Caudovirales phage</name>
    <dbReference type="NCBI Taxonomy" id="2100421"/>
    <lineage>
        <taxon>Viruses</taxon>
        <taxon>Duplodnaviria</taxon>
        <taxon>Heunggongvirae</taxon>
        <taxon>Uroviricota</taxon>
        <taxon>Caudoviricetes</taxon>
        <taxon>Peduoviridae</taxon>
        <taxon>Maltschvirus</taxon>
        <taxon>Maltschvirus maltsch</taxon>
    </lineage>
</organism>
<feature type="region of interest" description="Disordered" evidence="1">
    <location>
        <begin position="96"/>
        <end position="115"/>
    </location>
</feature>
<protein>
    <submittedName>
        <fullName evidence="2">Uncharacterized protein</fullName>
    </submittedName>
</protein>
<reference evidence="2" key="1">
    <citation type="submission" date="2020-05" db="EMBL/GenBank/DDBJ databases">
        <authorList>
            <person name="Chiriac C."/>
            <person name="Salcher M."/>
            <person name="Ghai R."/>
            <person name="Kavagutti S V."/>
        </authorList>
    </citation>
    <scope>NUCLEOTIDE SEQUENCE</scope>
</reference>